<accession>A0A6I4P2U7</accession>
<evidence type="ECO:0000256" key="2">
    <source>
        <dbReference type="PIRSR" id="PIRSR006232-1"/>
    </source>
</evidence>
<proteinExistence type="inferred from homology"/>
<keyword evidence="2" id="KW-0408">Iron</keyword>
<feature type="binding site" evidence="2">
    <location>
        <position position="80"/>
    </location>
    <ligand>
        <name>Fe cation</name>
        <dbReference type="ChEBI" id="CHEBI:24875"/>
    </ligand>
</feature>
<dbReference type="SUPFAM" id="SSF51182">
    <property type="entry name" value="RmlC-like cupins"/>
    <property type="match status" value="1"/>
</dbReference>
<comment type="similarity">
    <text evidence="1 3">Belongs to the pirin family.</text>
</comment>
<dbReference type="CDD" id="cd02909">
    <property type="entry name" value="cupin_pirin_N"/>
    <property type="match status" value="1"/>
</dbReference>
<feature type="binding site" evidence="2">
    <location>
        <position position="78"/>
    </location>
    <ligand>
        <name>Fe cation</name>
        <dbReference type="ChEBI" id="CHEBI:24875"/>
    </ligand>
</feature>
<dbReference type="Gene3D" id="2.60.120.10">
    <property type="entry name" value="Jelly Rolls"/>
    <property type="match status" value="1"/>
</dbReference>
<keyword evidence="8" id="KW-1185">Reference proteome</keyword>
<evidence type="ECO:0000256" key="1">
    <source>
        <dbReference type="ARBA" id="ARBA00008416"/>
    </source>
</evidence>
<dbReference type="RefSeq" id="WP_160425016.1">
    <property type="nucleotide sequence ID" value="NZ_WSTA01000047.1"/>
</dbReference>
<dbReference type="Pfam" id="PF05726">
    <property type="entry name" value="Pirin_C"/>
    <property type="match status" value="1"/>
</dbReference>
<feature type="region of interest" description="Disordered" evidence="4">
    <location>
        <begin position="321"/>
        <end position="350"/>
    </location>
</feature>
<dbReference type="EMBL" id="WSTA01000047">
    <property type="protein sequence ID" value="MWB99085.1"/>
    <property type="molecule type" value="Genomic_DNA"/>
</dbReference>
<evidence type="ECO:0000259" key="6">
    <source>
        <dbReference type="Pfam" id="PF05726"/>
    </source>
</evidence>
<sequence length="350" mass="37484">MSNLEREPAELVCPPALPQASPARILEPRDVPLGGPRAMGVRRTLPQRGRTTIGAWCFIDHYGPDDVAVTGGMVVPPHPHTGLQTVSWLFEGEVEHRDSVGSHAFVVPGDVNLMTAGHGISHSEISTPETTVLHGVQLWTVLPDASRDVAPFFENATTTPVAVDDATVRVFVGELEGAPPGTVTTFSPLVAAQIDVPEGGEAWIPLDPDFEHGFLVDAGPAHLTFAALEREVDPAGENDDPLSETGHTIDVARNELAFLTTGHEGVRVRATAGPVRLVLVGGTPFEEEIVMWWNFIGRDHDEIVAFRAQWEQDVIAGADPSGRFGAVGDSGDPLPAPVLPGIRLKPRNER</sequence>
<feature type="binding site" evidence="2">
    <location>
        <position position="124"/>
    </location>
    <ligand>
        <name>Fe cation</name>
        <dbReference type="ChEBI" id="CHEBI:24875"/>
    </ligand>
</feature>
<evidence type="ECO:0000259" key="5">
    <source>
        <dbReference type="Pfam" id="PF02678"/>
    </source>
</evidence>
<evidence type="ECO:0000313" key="8">
    <source>
        <dbReference type="Proteomes" id="UP000438182"/>
    </source>
</evidence>
<dbReference type="Pfam" id="PF02678">
    <property type="entry name" value="Pirin"/>
    <property type="match status" value="1"/>
</dbReference>
<dbReference type="InterPro" id="IPR003829">
    <property type="entry name" value="Pirin_N_dom"/>
</dbReference>
<name>A0A6I4P2U7_9MICO</name>
<reference evidence="7 8" key="1">
    <citation type="submission" date="2019-12" db="EMBL/GenBank/DDBJ databases">
        <authorList>
            <person name="Kim Y.S."/>
        </authorList>
    </citation>
    <scope>NUCLEOTIDE SEQUENCE [LARGE SCALE GENOMIC DNA]</scope>
    <source>
        <strain evidence="7 8">MMS17-SY077</strain>
    </source>
</reference>
<dbReference type="InterPro" id="IPR012093">
    <property type="entry name" value="Pirin"/>
</dbReference>
<dbReference type="AlphaFoldDB" id="A0A6I4P2U7"/>
<dbReference type="PANTHER" id="PTHR13903">
    <property type="entry name" value="PIRIN-RELATED"/>
    <property type="match status" value="1"/>
</dbReference>
<gene>
    <name evidence="7" type="ORF">GB864_11075</name>
</gene>
<dbReference type="InterPro" id="IPR014710">
    <property type="entry name" value="RmlC-like_jellyroll"/>
</dbReference>
<feature type="domain" description="Pirin C-terminal" evidence="6">
    <location>
        <begin position="250"/>
        <end position="312"/>
    </location>
</feature>
<dbReference type="Proteomes" id="UP000438182">
    <property type="component" value="Unassembled WGS sequence"/>
</dbReference>
<comment type="caution">
    <text evidence="7">The sequence shown here is derived from an EMBL/GenBank/DDBJ whole genome shotgun (WGS) entry which is preliminary data.</text>
</comment>
<evidence type="ECO:0000256" key="4">
    <source>
        <dbReference type="SAM" id="MobiDB-lite"/>
    </source>
</evidence>
<dbReference type="InterPro" id="IPR008778">
    <property type="entry name" value="Pirin_C_dom"/>
</dbReference>
<dbReference type="GO" id="GO:0046872">
    <property type="term" value="F:metal ion binding"/>
    <property type="evidence" value="ECO:0007669"/>
    <property type="project" value="UniProtKB-KW"/>
</dbReference>
<feature type="binding site" evidence="2">
    <location>
        <position position="122"/>
    </location>
    <ligand>
        <name>Fe cation</name>
        <dbReference type="ChEBI" id="CHEBI:24875"/>
    </ligand>
</feature>
<evidence type="ECO:0000313" key="7">
    <source>
        <dbReference type="EMBL" id="MWB99085.1"/>
    </source>
</evidence>
<protein>
    <submittedName>
        <fullName evidence="7">Pirin family protein</fullName>
    </submittedName>
</protein>
<organism evidence="7 8">
    <name type="scientific">Agromyces seonyuensis</name>
    <dbReference type="NCBI Taxonomy" id="2662446"/>
    <lineage>
        <taxon>Bacteria</taxon>
        <taxon>Bacillati</taxon>
        <taxon>Actinomycetota</taxon>
        <taxon>Actinomycetes</taxon>
        <taxon>Micrococcales</taxon>
        <taxon>Microbacteriaceae</taxon>
        <taxon>Agromyces</taxon>
    </lineage>
</organism>
<dbReference type="PIRSF" id="PIRSF006232">
    <property type="entry name" value="Pirin"/>
    <property type="match status" value="1"/>
</dbReference>
<keyword evidence="2" id="KW-0479">Metal-binding</keyword>
<feature type="domain" description="Pirin N-terminal" evidence="5">
    <location>
        <begin position="41"/>
        <end position="139"/>
    </location>
</feature>
<dbReference type="PANTHER" id="PTHR13903:SF8">
    <property type="entry name" value="PIRIN"/>
    <property type="match status" value="1"/>
</dbReference>
<dbReference type="InterPro" id="IPR011051">
    <property type="entry name" value="RmlC_Cupin_sf"/>
</dbReference>
<evidence type="ECO:0000256" key="3">
    <source>
        <dbReference type="RuleBase" id="RU003457"/>
    </source>
</evidence>
<comment type="cofactor">
    <cofactor evidence="2">
        <name>Fe cation</name>
        <dbReference type="ChEBI" id="CHEBI:24875"/>
    </cofactor>
    <text evidence="2">Binds 1 Fe cation per subunit.</text>
</comment>